<dbReference type="AlphaFoldDB" id="A0A163LUI9"/>
<comment type="caution">
    <text evidence="1">The sequence shown here is derived from an EMBL/GenBank/DDBJ whole genome shotgun (WGS) entry which is preliminary data.</text>
</comment>
<accession>A0A163LUI9</accession>
<evidence type="ECO:0000313" key="1">
    <source>
        <dbReference type="EMBL" id="KZM28133.1"/>
    </source>
</evidence>
<reference evidence="1 2" key="1">
    <citation type="journal article" date="2016" name="Sci. Rep.">
        <title>Draft genome sequencing and secretome analysis of fungal phytopathogen Ascochyta rabiei provides insight into the necrotrophic effector repertoire.</title>
        <authorList>
            <person name="Verma S."/>
            <person name="Gazara R.K."/>
            <person name="Nizam S."/>
            <person name="Parween S."/>
            <person name="Chattopadhyay D."/>
            <person name="Verma P.K."/>
        </authorList>
    </citation>
    <scope>NUCLEOTIDE SEQUENCE [LARGE SCALE GENOMIC DNA]</scope>
    <source>
        <strain evidence="1 2">ArDII</strain>
    </source>
</reference>
<dbReference type="EMBL" id="JYNV01000033">
    <property type="protein sequence ID" value="KZM28133.1"/>
    <property type="molecule type" value="Genomic_DNA"/>
</dbReference>
<evidence type="ECO:0000313" key="2">
    <source>
        <dbReference type="Proteomes" id="UP000076837"/>
    </source>
</evidence>
<protein>
    <submittedName>
        <fullName evidence="1">Uncharacterized protein</fullName>
    </submittedName>
</protein>
<dbReference type="OrthoDB" id="3683032at2759"/>
<proteinExistence type="predicted"/>
<organism evidence="1 2">
    <name type="scientific">Didymella rabiei</name>
    <name type="common">Chickpea ascochyta blight fungus</name>
    <name type="synonym">Mycosphaerella rabiei</name>
    <dbReference type="NCBI Taxonomy" id="5454"/>
    <lineage>
        <taxon>Eukaryota</taxon>
        <taxon>Fungi</taxon>
        <taxon>Dikarya</taxon>
        <taxon>Ascomycota</taxon>
        <taxon>Pezizomycotina</taxon>
        <taxon>Dothideomycetes</taxon>
        <taxon>Pleosporomycetidae</taxon>
        <taxon>Pleosporales</taxon>
        <taxon>Pleosporineae</taxon>
        <taxon>Didymellaceae</taxon>
        <taxon>Ascochyta</taxon>
    </lineage>
</organism>
<gene>
    <name evidence="1" type="ORF">ST47_g720</name>
</gene>
<sequence>MSSPNCDIDATLPHAGLLSYFRLHHGVDNCDRSAQTICTESSFLSDMKHRVFDEEAQRNSWDADSTTDTECEDLLQPAHRHYQGVFHSVHDLWGFVCVVTLVSCAIYLGLDLALNQYGLGMGLIDRIRGGRLPPSPIARELHFCLSSPNREAPGPQTWHLMSSRQHRECTTEVVTLLATPTEVWKLRSDDDIVFGNGQRLRQDSIRVGKFLGIEDVLSRMDLGDNIAEEGVLSQSGEVTIPRAVVIT</sequence>
<name>A0A163LUI9_DIDRA</name>
<keyword evidence="2" id="KW-1185">Reference proteome</keyword>
<dbReference type="Proteomes" id="UP000076837">
    <property type="component" value="Unassembled WGS sequence"/>
</dbReference>